<accession>A0ABT5UJ91</accession>
<sequence>MSALKKDSTLIFELIFMGLVGLLMCYLGWLIWKKERINLIHSYHYARVSEADKKPYTEKMGKALLIMGIGCFLTGMADFITRTHFGWIFFGLGFIIGAVLFVKAQHKYNGGIF</sequence>
<comment type="caution">
    <text evidence="2">The sequence shown here is derived from an EMBL/GenBank/DDBJ whole genome shotgun (WGS) entry which is preliminary data.</text>
</comment>
<feature type="transmembrane region" description="Helical" evidence="1">
    <location>
        <begin position="63"/>
        <end position="80"/>
    </location>
</feature>
<protein>
    <submittedName>
        <fullName evidence="2">DUF3784 domain-containing protein</fullName>
    </submittedName>
</protein>
<name>A0ABT5UJ91_EUBLI</name>
<dbReference type="Pfam" id="PF12650">
    <property type="entry name" value="DUF3784"/>
    <property type="match status" value="1"/>
</dbReference>
<reference evidence="2 3" key="1">
    <citation type="submission" date="2023-02" db="EMBL/GenBank/DDBJ databases">
        <title>Comparative genome analysis of Eubacterium limosum species.</title>
        <authorList>
            <person name="Bak J.E."/>
        </authorList>
    </citation>
    <scope>NUCLEOTIDE SEQUENCE [LARGE SCALE GENOMIC DNA]</scope>
    <source>
        <strain evidence="2 3">KGMB01548</strain>
    </source>
</reference>
<feature type="transmembrane region" description="Helical" evidence="1">
    <location>
        <begin position="12"/>
        <end position="32"/>
    </location>
</feature>
<evidence type="ECO:0000313" key="3">
    <source>
        <dbReference type="Proteomes" id="UP001215087"/>
    </source>
</evidence>
<organism evidence="2 3">
    <name type="scientific">Eubacterium limosum</name>
    <dbReference type="NCBI Taxonomy" id="1736"/>
    <lineage>
        <taxon>Bacteria</taxon>
        <taxon>Bacillati</taxon>
        <taxon>Bacillota</taxon>
        <taxon>Clostridia</taxon>
        <taxon>Eubacteriales</taxon>
        <taxon>Eubacteriaceae</taxon>
        <taxon>Eubacterium</taxon>
    </lineage>
</organism>
<evidence type="ECO:0000256" key="1">
    <source>
        <dbReference type="SAM" id="Phobius"/>
    </source>
</evidence>
<keyword evidence="1" id="KW-1133">Transmembrane helix</keyword>
<keyword evidence="1" id="KW-0472">Membrane</keyword>
<dbReference type="Proteomes" id="UP001215087">
    <property type="component" value="Unassembled WGS sequence"/>
</dbReference>
<gene>
    <name evidence="2" type="ORF">PTZ04_01790</name>
</gene>
<dbReference type="InterPro" id="IPR017259">
    <property type="entry name" value="UCP037672"/>
</dbReference>
<dbReference type="RefSeq" id="WP_227205867.1">
    <property type="nucleotide sequence ID" value="NZ_CP171347.1"/>
</dbReference>
<feature type="transmembrane region" description="Helical" evidence="1">
    <location>
        <begin position="86"/>
        <end position="104"/>
    </location>
</feature>
<dbReference type="EMBL" id="JAQSVD010000001">
    <property type="protein sequence ID" value="MDE1468979.1"/>
    <property type="molecule type" value="Genomic_DNA"/>
</dbReference>
<evidence type="ECO:0000313" key="2">
    <source>
        <dbReference type="EMBL" id="MDE1468979.1"/>
    </source>
</evidence>
<proteinExistence type="predicted"/>
<keyword evidence="1" id="KW-0812">Transmembrane</keyword>
<keyword evidence="3" id="KW-1185">Reference proteome</keyword>